<dbReference type="InterPro" id="IPR010982">
    <property type="entry name" value="Lambda_DNA-bd_dom_sf"/>
</dbReference>
<evidence type="ECO:0000313" key="6">
    <source>
        <dbReference type="Proteomes" id="UP000318878"/>
    </source>
</evidence>
<dbReference type="Proteomes" id="UP000318878">
    <property type="component" value="Unassembled WGS sequence"/>
</dbReference>
<evidence type="ECO:0000256" key="1">
    <source>
        <dbReference type="ARBA" id="ARBA00023015"/>
    </source>
</evidence>
<dbReference type="GO" id="GO:0003700">
    <property type="term" value="F:DNA-binding transcription factor activity"/>
    <property type="evidence" value="ECO:0007669"/>
    <property type="project" value="TreeGrafter"/>
</dbReference>
<dbReference type="InterPro" id="IPR000843">
    <property type="entry name" value="HTH_LacI"/>
</dbReference>
<name>A0A5C5V9X7_9BACT</name>
<dbReference type="SUPFAM" id="SSF47413">
    <property type="entry name" value="lambda repressor-like DNA-binding domains"/>
    <property type="match status" value="1"/>
</dbReference>
<keyword evidence="3" id="KW-0804">Transcription</keyword>
<organism evidence="5 6">
    <name type="scientific">Blastopirellula retiformator</name>
    <dbReference type="NCBI Taxonomy" id="2527970"/>
    <lineage>
        <taxon>Bacteria</taxon>
        <taxon>Pseudomonadati</taxon>
        <taxon>Planctomycetota</taxon>
        <taxon>Planctomycetia</taxon>
        <taxon>Pirellulales</taxon>
        <taxon>Pirellulaceae</taxon>
        <taxon>Blastopirellula</taxon>
    </lineage>
</organism>
<evidence type="ECO:0000313" key="5">
    <source>
        <dbReference type="EMBL" id="TWT34753.1"/>
    </source>
</evidence>
<reference evidence="5 6" key="1">
    <citation type="submission" date="2019-02" db="EMBL/GenBank/DDBJ databases">
        <title>Deep-cultivation of Planctomycetes and their phenomic and genomic characterization uncovers novel biology.</title>
        <authorList>
            <person name="Wiegand S."/>
            <person name="Jogler M."/>
            <person name="Boedeker C."/>
            <person name="Pinto D."/>
            <person name="Vollmers J."/>
            <person name="Rivas-Marin E."/>
            <person name="Kohn T."/>
            <person name="Peeters S.H."/>
            <person name="Heuer A."/>
            <person name="Rast P."/>
            <person name="Oberbeckmann S."/>
            <person name="Bunk B."/>
            <person name="Jeske O."/>
            <person name="Meyerdierks A."/>
            <person name="Storesund J.E."/>
            <person name="Kallscheuer N."/>
            <person name="Luecker S."/>
            <person name="Lage O.M."/>
            <person name="Pohl T."/>
            <person name="Merkel B.J."/>
            <person name="Hornburger P."/>
            <person name="Mueller R.-W."/>
            <person name="Bruemmer F."/>
            <person name="Labrenz M."/>
            <person name="Spormann A.M."/>
            <person name="Op Den Camp H."/>
            <person name="Overmann J."/>
            <person name="Amann R."/>
            <person name="Jetten M.S.M."/>
            <person name="Mascher T."/>
            <person name="Medema M.H."/>
            <person name="Devos D.P."/>
            <person name="Kaster A.-K."/>
            <person name="Ovreas L."/>
            <person name="Rohde M."/>
            <person name="Galperin M.Y."/>
            <person name="Jogler C."/>
        </authorList>
    </citation>
    <scope>NUCLEOTIDE SEQUENCE [LARGE SCALE GENOMIC DNA]</scope>
    <source>
        <strain evidence="5 6">Enr8</strain>
    </source>
</reference>
<dbReference type="InterPro" id="IPR046335">
    <property type="entry name" value="LacI/GalR-like_sensor"/>
</dbReference>
<dbReference type="Gene3D" id="3.40.50.2300">
    <property type="match status" value="2"/>
</dbReference>
<dbReference type="SMART" id="SM00354">
    <property type="entry name" value="HTH_LACI"/>
    <property type="match status" value="1"/>
</dbReference>
<keyword evidence="1" id="KW-0805">Transcription regulation</keyword>
<dbReference type="EMBL" id="SJPF01000002">
    <property type="protein sequence ID" value="TWT34753.1"/>
    <property type="molecule type" value="Genomic_DNA"/>
</dbReference>
<sequence>MGAKQGRALPKLVGGLAPTACCYVFWRACEFNCGPKSLDEVVWRRLAGLGKSKCMAEEERKVRLVDIANRAGVSRAAVGHILNNSGLDSVRVSEATRKKVLKIAEELDYRPNRAAQRLRGMPTKIIGVVLDTVNRAVFSARLSAIEAEAHARGYRLMIGQAHHDTDEIKTYLDDFADHGMDAILCMFDVMQDFRPKLKKVFRDRNNIILHSSPILKTQPCVRVETSSAIEQLVDHLADRGRKRVAIQLWSPTDQLMSIRADAWKENVKRRKLATSESLIWTNPEATQEPSRDAIDDCIQKLVVKNKADAIIASNDEWAVRIMQGLHRHGYSVPEDLAVTGYDNLDIADVIEPGLTTIDQCHAAYAKAALDLVEESLQGDIPPSKRLRVIRPELVVREST</sequence>
<evidence type="ECO:0000256" key="2">
    <source>
        <dbReference type="ARBA" id="ARBA00023125"/>
    </source>
</evidence>
<dbReference type="GO" id="GO:0000976">
    <property type="term" value="F:transcription cis-regulatory region binding"/>
    <property type="evidence" value="ECO:0007669"/>
    <property type="project" value="TreeGrafter"/>
</dbReference>
<dbReference type="InterPro" id="IPR028082">
    <property type="entry name" value="Peripla_BP_I"/>
</dbReference>
<dbReference type="Pfam" id="PF13377">
    <property type="entry name" value="Peripla_BP_3"/>
    <property type="match status" value="1"/>
</dbReference>
<dbReference type="Gene3D" id="1.10.260.40">
    <property type="entry name" value="lambda repressor-like DNA-binding domains"/>
    <property type="match status" value="1"/>
</dbReference>
<accession>A0A5C5V9X7</accession>
<keyword evidence="6" id="KW-1185">Reference proteome</keyword>
<gene>
    <name evidence="5" type="primary">galS</name>
    <name evidence="5" type="ORF">Enr8_21670</name>
</gene>
<dbReference type="PANTHER" id="PTHR30146:SF109">
    <property type="entry name" value="HTH-TYPE TRANSCRIPTIONAL REGULATOR GALS"/>
    <property type="match status" value="1"/>
</dbReference>
<dbReference type="PANTHER" id="PTHR30146">
    <property type="entry name" value="LACI-RELATED TRANSCRIPTIONAL REPRESSOR"/>
    <property type="match status" value="1"/>
</dbReference>
<protein>
    <submittedName>
        <fullName evidence="5">HTH-type transcriptional regulator GalS</fullName>
    </submittedName>
</protein>
<keyword evidence="2" id="KW-0238">DNA-binding</keyword>
<dbReference type="CDD" id="cd01392">
    <property type="entry name" value="HTH_LacI"/>
    <property type="match status" value="1"/>
</dbReference>
<dbReference type="Pfam" id="PF00356">
    <property type="entry name" value="LacI"/>
    <property type="match status" value="1"/>
</dbReference>
<dbReference type="CDD" id="cd06267">
    <property type="entry name" value="PBP1_LacI_sugar_binding-like"/>
    <property type="match status" value="1"/>
</dbReference>
<evidence type="ECO:0000259" key="4">
    <source>
        <dbReference type="PROSITE" id="PS50932"/>
    </source>
</evidence>
<feature type="domain" description="HTH lacI-type" evidence="4">
    <location>
        <begin position="62"/>
        <end position="120"/>
    </location>
</feature>
<dbReference type="PROSITE" id="PS00356">
    <property type="entry name" value="HTH_LACI_1"/>
    <property type="match status" value="1"/>
</dbReference>
<proteinExistence type="predicted"/>
<dbReference type="AlphaFoldDB" id="A0A5C5V9X7"/>
<evidence type="ECO:0000256" key="3">
    <source>
        <dbReference type="ARBA" id="ARBA00023163"/>
    </source>
</evidence>
<dbReference type="SUPFAM" id="SSF53822">
    <property type="entry name" value="Periplasmic binding protein-like I"/>
    <property type="match status" value="1"/>
</dbReference>
<dbReference type="PROSITE" id="PS50932">
    <property type="entry name" value="HTH_LACI_2"/>
    <property type="match status" value="1"/>
</dbReference>
<comment type="caution">
    <text evidence="5">The sequence shown here is derived from an EMBL/GenBank/DDBJ whole genome shotgun (WGS) entry which is preliminary data.</text>
</comment>